<name>A0A2A7NG80_MYCAG</name>
<reference evidence="5 6" key="1">
    <citation type="submission" date="2017-10" db="EMBL/GenBank/DDBJ databases">
        <title>The new phylogeny of genus Mycobacterium.</title>
        <authorList>
            <person name="Tortoli E."/>
            <person name="Trovato A."/>
            <person name="Cirillo D.M."/>
        </authorList>
    </citation>
    <scope>NUCLEOTIDE SEQUENCE [LARGE SCALE GENOMIC DNA]</scope>
    <source>
        <strain evidence="5 6">CCUG37673</strain>
    </source>
</reference>
<dbReference type="InterPro" id="IPR045175">
    <property type="entry name" value="M28_fam"/>
</dbReference>
<dbReference type="OrthoDB" id="345880at2"/>
<organism evidence="5 6">
    <name type="scientific">Mycolicibacterium agri</name>
    <name type="common">Mycobacterium agri</name>
    <dbReference type="NCBI Taxonomy" id="36811"/>
    <lineage>
        <taxon>Bacteria</taxon>
        <taxon>Bacillati</taxon>
        <taxon>Actinomycetota</taxon>
        <taxon>Actinomycetes</taxon>
        <taxon>Mycobacteriales</taxon>
        <taxon>Mycobacteriaceae</taxon>
        <taxon>Mycolicibacterium</taxon>
    </lineage>
</organism>
<evidence type="ECO:0000313" key="7">
    <source>
        <dbReference type="Proteomes" id="UP000465302"/>
    </source>
</evidence>
<dbReference type="PANTHER" id="PTHR12147">
    <property type="entry name" value="METALLOPEPTIDASE M28 FAMILY MEMBER"/>
    <property type="match status" value="1"/>
</dbReference>
<dbReference type="PROSITE" id="PS51257">
    <property type="entry name" value="PROKAR_LIPOPROTEIN"/>
    <property type="match status" value="1"/>
</dbReference>
<dbReference type="GO" id="GO:0008235">
    <property type="term" value="F:metalloexopeptidase activity"/>
    <property type="evidence" value="ECO:0007669"/>
    <property type="project" value="InterPro"/>
</dbReference>
<dbReference type="InterPro" id="IPR003137">
    <property type="entry name" value="PA_domain"/>
</dbReference>
<feature type="domain" description="Peptidase M28" evidence="3">
    <location>
        <begin position="242"/>
        <end position="460"/>
    </location>
</feature>
<dbReference type="Gene3D" id="3.40.630.10">
    <property type="entry name" value="Zn peptidases"/>
    <property type="match status" value="1"/>
</dbReference>
<comment type="caution">
    <text evidence="5">The sequence shown here is derived from an EMBL/GenBank/DDBJ whole genome shotgun (WGS) entry which is preliminary data.</text>
</comment>
<gene>
    <name evidence="5" type="ORF">CQY20_02130</name>
    <name evidence="4" type="ORF">MAGR_42450</name>
</gene>
<dbReference type="PANTHER" id="PTHR12147:SF26">
    <property type="entry name" value="PEPTIDASE M28 DOMAIN-CONTAINING PROTEIN"/>
    <property type="match status" value="1"/>
</dbReference>
<reference evidence="4" key="3">
    <citation type="submission" date="2020-02" db="EMBL/GenBank/DDBJ databases">
        <authorList>
            <person name="Matsumoto Y."/>
            <person name="Motooka D."/>
            <person name="Nakamura S."/>
        </authorList>
    </citation>
    <scope>NUCLEOTIDE SEQUENCE</scope>
    <source>
        <strain evidence="4">JCM 6377</strain>
    </source>
</reference>
<feature type="domain" description="PA" evidence="2">
    <location>
        <begin position="138"/>
        <end position="214"/>
    </location>
</feature>
<proteinExistence type="predicted"/>
<evidence type="ECO:0000313" key="5">
    <source>
        <dbReference type="EMBL" id="PEG42806.1"/>
    </source>
</evidence>
<dbReference type="InterPro" id="IPR007484">
    <property type="entry name" value="Peptidase_M28"/>
</dbReference>
<dbReference type="GO" id="GO:0006508">
    <property type="term" value="P:proteolysis"/>
    <property type="evidence" value="ECO:0007669"/>
    <property type="project" value="InterPro"/>
</dbReference>
<evidence type="ECO:0000313" key="6">
    <source>
        <dbReference type="Proteomes" id="UP000220914"/>
    </source>
</evidence>
<dbReference type="Pfam" id="PF04389">
    <property type="entry name" value="Peptidase_M28"/>
    <property type="match status" value="1"/>
</dbReference>
<dbReference type="RefSeq" id="WP_097937990.1">
    <property type="nucleotide sequence ID" value="NZ_BLKS01000001.1"/>
</dbReference>
<evidence type="ECO:0000256" key="1">
    <source>
        <dbReference type="SAM" id="SignalP"/>
    </source>
</evidence>
<feature type="signal peptide" evidence="1">
    <location>
        <begin position="1"/>
        <end position="25"/>
    </location>
</feature>
<accession>A0A2A7NG80</accession>
<dbReference type="InterPro" id="IPR046450">
    <property type="entry name" value="PA_dom_sf"/>
</dbReference>
<keyword evidence="6" id="KW-1185">Reference proteome</keyword>
<dbReference type="SUPFAM" id="SSF52025">
    <property type="entry name" value="PA domain"/>
    <property type="match status" value="1"/>
</dbReference>
<reference evidence="4 7" key="2">
    <citation type="journal article" date="2019" name="Emerg. Microbes Infect.">
        <title>Comprehensive subspecies identification of 175 nontuberculous mycobacteria species based on 7547 genomic profiles.</title>
        <authorList>
            <person name="Matsumoto Y."/>
            <person name="Kinjo T."/>
            <person name="Motooka D."/>
            <person name="Nabeya D."/>
            <person name="Jung N."/>
            <person name="Uechi K."/>
            <person name="Horii T."/>
            <person name="Iida T."/>
            <person name="Fujita J."/>
            <person name="Nakamura S."/>
        </authorList>
    </citation>
    <scope>NUCLEOTIDE SEQUENCE [LARGE SCALE GENOMIC DNA]</scope>
    <source>
        <strain evidence="4 7">JCM 6377</strain>
    </source>
</reference>
<evidence type="ECO:0000259" key="2">
    <source>
        <dbReference type="Pfam" id="PF02225"/>
    </source>
</evidence>
<evidence type="ECO:0000313" key="4">
    <source>
        <dbReference type="EMBL" id="GFG52804.1"/>
    </source>
</evidence>
<sequence>MTVPVRPLAVATLVLVTLLGGCSSAPPPTPDLARQLSDTVGVDGMFDHLRKLQEIADANGGSRSEGTAGYDASVDYVAQTLRDKGFDVDTPEYERLGVASPGKPTLTVAGRNYPVDQASLLTPTPAGGLRAITLRPQRPAGCAAADYGNSKMTGAIAIVDDTTCSIADKHDAAGAKGAVGLLVISDPRSAGSPQNLFTPGYYERLKMPTAVIDPTANTALRRTSAPVRLVLDAKAAMVKSRNVVAQTKTGDIRNAVMAGAHLDTAAKSPGINDNGTGVAALLETAAALGSQPQATNAVRFGFWGSEEAVLAGSTKYVAGLSDDQLNDIALYLNFDTIGSPNAGYFTYDGDQSGQPNPEIPADSVPLGSAGVERTLAGYLNLAGVRPADQPLSRASDYSPFLAAGVPIGGATTGAAQRKTKVQARLWGGVDGVAFDRNYHLPGDTIDNVNRDALAVMGAGAAFAVGTYAQSIEGVNGVPTREQRHRNRP</sequence>
<dbReference type="Proteomes" id="UP000220914">
    <property type="component" value="Unassembled WGS sequence"/>
</dbReference>
<keyword evidence="1" id="KW-0732">Signal</keyword>
<dbReference type="Gene3D" id="3.50.30.30">
    <property type="match status" value="1"/>
</dbReference>
<dbReference type="AlphaFoldDB" id="A0A2A7NG80"/>
<dbReference type="EMBL" id="BLKS01000001">
    <property type="protein sequence ID" value="GFG52804.1"/>
    <property type="molecule type" value="Genomic_DNA"/>
</dbReference>
<dbReference type="EMBL" id="PDCP01000002">
    <property type="protein sequence ID" value="PEG42806.1"/>
    <property type="molecule type" value="Genomic_DNA"/>
</dbReference>
<protein>
    <submittedName>
        <fullName evidence="5">Peptidase M28</fullName>
    </submittedName>
</protein>
<evidence type="ECO:0000259" key="3">
    <source>
        <dbReference type="Pfam" id="PF04389"/>
    </source>
</evidence>
<feature type="chain" id="PRO_5036036294" evidence="1">
    <location>
        <begin position="26"/>
        <end position="488"/>
    </location>
</feature>
<dbReference type="Proteomes" id="UP000465302">
    <property type="component" value="Unassembled WGS sequence"/>
</dbReference>
<dbReference type="SUPFAM" id="SSF53187">
    <property type="entry name" value="Zn-dependent exopeptidases"/>
    <property type="match status" value="1"/>
</dbReference>
<dbReference type="Pfam" id="PF02225">
    <property type="entry name" value="PA"/>
    <property type="match status" value="1"/>
</dbReference>